<reference evidence="2" key="1">
    <citation type="journal article" date="2022" name="bioRxiv">
        <title>Sequencing and chromosome-scale assembly of the giantPleurodeles waltlgenome.</title>
        <authorList>
            <person name="Brown T."/>
            <person name="Elewa A."/>
            <person name="Iarovenko S."/>
            <person name="Subramanian E."/>
            <person name="Araus A.J."/>
            <person name="Petzold A."/>
            <person name="Susuki M."/>
            <person name="Suzuki K.-i.T."/>
            <person name="Hayashi T."/>
            <person name="Toyoda A."/>
            <person name="Oliveira C."/>
            <person name="Osipova E."/>
            <person name="Leigh N.D."/>
            <person name="Simon A."/>
            <person name="Yun M.H."/>
        </authorList>
    </citation>
    <scope>NUCLEOTIDE SEQUENCE</scope>
    <source>
        <strain evidence="2">20211129_DDA</strain>
        <tissue evidence="2">Liver</tissue>
    </source>
</reference>
<name>A0AAV7PME1_PLEWA</name>
<feature type="compositionally biased region" description="Basic and acidic residues" evidence="1">
    <location>
        <begin position="14"/>
        <end position="23"/>
    </location>
</feature>
<accession>A0AAV7PME1</accession>
<dbReference type="Proteomes" id="UP001066276">
    <property type="component" value="Chromosome 7"/>
</dbReference>
<feature type="compositionally biased region" description="Polar residues" evidence="1">
    <location>
        <begin position="41"/>
        <end position="50"/>
    </location>
</feature>
<organism evidence="2 3">
    <name type="scientific">Pleurodeles waltl</name>
    <name type="common">Iberian ribbed newt</name>
    <dbReference type="NCBI Taxonomy" id="8319"/>
    <lineage>
        <taxon>Eukaryota</taxon>
        <taxon>Metazoa</taxon>
        <taxon>Chordata</taxon>
        <taxon>Craniata</taxon>
        <taxon>Vertebrata</taxon>
        <taxon>Euteleostomi</taxon>
        <taxon>Amphibia</taxon>
        <taxon>Batrachia</taxon>
        <taxon>Caudata</taxon>
        <taxon>Salamandroidea</taxon>
        <taxon>Salamandridae</taxon>
        <taxon>Pleurodelinae</taxon>
        <taxon>Pleurodeles</taxon>
    </lineage>
</organism>
<evidence type="ECO:0000313" key="2">
    <source>
        <dbReference type="EMBL" id="KAJ1128409.1"/>
    </source>
</evidence>
<gene>
    <name evidence="2" type="ORF">NDU88_006788</name>
</gene>
<sequence length="77" mass="8874">MEVRTTERTPLVKTLRDDPKPDEWITPQPRLRRKPGIGTRPSRSQATESQAKALKDANQFTSAQHATYREDKHMDSN</sequence>
<protein>
    <submittedName>
        <fullName evidence="2">Uncharacterized protein</fullName>
    </submittedName>
</protein>
<feature type="region of interest" description="Disordered" evidence="1">
    <location>
        <begin position="1"/>
        <end position="77"/>
    </location>
</feature>
<dbReference type="EMBL" id="JANPWB010000011">
    <property type="protein sequence ID" value="KAJ1128409.1"/>
    <property type="molecule type" value="Genomic_DNA"/>
</dbReference>
<feature type="compositionally biased region" description="Basic and acidic residues" evidence="1">
    <location>
        <begin position="67"/>
        <end position="77"/>
    </location>
</feature>
<keyword evidence="3" id="KW-1185">Reference proteome</keyword>
<evidence type="ECO:0000256" key="1">
    <source>
        <dbReference type="SAM" id="MobiDB-lite"/>
    </source>
</evidence>
<dbReference type="AlphaFoldDB" id="A0AAV7PME1"/>
<comment type="caution">
    <text evidence="2">The sequence shown here is derived from an EMBL/GenBank/DDBJ whole genome shotgun (WGS) entry which is preliminary data.</text>
</comment>
<evidence type="ECO:0000313" key="3">
    <source>
        <dbReference type="Proteomes" id="UP001066276"/>
    </source>
</evidence>
<proteinExistence type="predicted"/>